<dbReference type="InterPro" id="IPR011032">
    <property type="entry name" value="GroES-like_sf"/>
</dbReference>
<sequence length="358" mass="38963">MKLDLIEEKRLFSMDGKVAVLTGTKKIEVKKLPVPEINDDEMLVKVEGCGVCGTDVFEYKSDPFNYIPVNLGHEGTGEIVKMGKNVKNDWTGKTLKIGDKIVCGPAANGDIYGLMGGEKHYFNGWLANYMVINPNSVVFNVSDMPLDLRILIEPAAVSCHAVAKSKEIYTFKHSSSVVVQGVGPIGLMVIAQMKTLGVRHIIAVDGNASRLELAKKIGATATVNIDDGDSVAAVKELTDGKGANFVFQCTGSTKGASTAWKFLTDHGGICEVGFFVDNGEATYNPHFDVCMPETKITGSWAYVPEDWVEATEFLRETKDEGLDMTQLITNVYPLDQMNEAMAKNMSGTGVKIVYKNNQ</sequence>
<dbReference type="Proteomes" id="UP000003346">
    <property type="component" value="Unassembled WGS sequence"/>
</dbReference>
<comment type="caution">
    <text evidence="7">The sequence shown here is derived from an EMBL/GenBank/DDBJ whole genome shotgun (WGS) entry which is preliminary data.</text>
</comment>
<dbReference type="InterPro" id="IPR050129">
    <property type="entry name" value="Zn_alcohol_dh"/>
</dbReference>
<keyword evidence="3" id="KW-0560">Oxidoreductase</keyword>
<evidence type="ECO:0000256" key="3">
    <source>
        <dbReference type="ARBA" id="ARBA00023002"/>
    </source>
</evidence>
<comment type="similarity">
    <text evidence="4">Belongs to the zinc-containing alcohol dehydrogenase family.</text>
</comment>
<dbReference type="InterPro" id="IPR013149">
    <property type="entry name" value="ADH-like_C"/>
</dbReference>
<dbReference type="InterPro" id="IPR013154">
    <property type="entry name" value="ADH-like_N"/>
</dbReference>
<dbReference type="Pfam" id="PF08240">
    <property type="entry name" value="ADH_N"/>
    <property type="match status" value="1"/>
</dbReference>
<evidence type="ECO:0000256" key="1">
    <source>
        <dbReference type="ARBA" id="ARBA00022723"/>
    </source>
</evidence>
<evidence type="ECO:0000313" key="8">
    <source>
        <dbReference type="Proteomes" id="UP000003346"/>
    </source>
</evidence>
<feature type="domain" description="Alcohol dehydrogenase-like C-terminal" evidence="5">
    <location>
        <begin position="184"/>
        <end position="314"/>
    </location>
</feature>
<dbReference type="Pfam" id="PF00107">
    <property type="entry name" value="ADH_zinc_N"/>
    <property type="match status" value="1"/>
</dbReference>
<dbReference type="SUPFAM" id="SSF51735">
    <property type="entry name" value="NAD(P)-binding Rossmann-fold domains"/>
    <property type="match status" value="1"/>
</dbReference>
<dbReference type="EMBL" id="AAUV01000061">
    <property type="protein sequence ID" value="EAV38740.1"/>
    <property type="molecule type" value="Genomic_DNA"/>
</dbReference>
<comment type="cofactor">
    <cofactor evidence="4">
        <name>Zn(2+)</name>
        <dbReference type="ChEBI" id="CHEBI:29105"/>
    </cofactor>
</comment>
<dbReference type="Gene3D" id="3.40.50.720">
    <property type="entry name" value="NAD(P)-binding Rossmann-like Domain"/>
    <property type="match status" value="1"/>
</dbReference>
<keyword evidence="2 4" id="KW-0862">Zinc</keyword>
<dbReference type="SUPFAM" id="SSF50129">
    <property type="entry name" value="GroES-like"/>
    <property type="match status" value="1"/>
</dbReference>
<accession>A0NL69</accession>
<name>A0NL69_OENOE</name>
<gene>
    <name evidence="7" type="ORF">OENOO_66053</name>
</gene>
<feature type="domain" description="Alcohol dehydrogenase-like N-terminal" evidence="6">
    <location>
        <begin position="39"/>
        <end position="138"/>
    </location>
</feature>
<dbReference type="InterPro" id="IPR002328">
    <property type="entry name" value="ADH_Zn_CS"/>
</dbReference>
<proteinExistence type="inferred from homology"/>
<evidence type="ECO:0000259" key="5">
    <source>
        <dbReference type="Pfam" id="PF00107"/>
    </source>
</evidence>
<evidence type="ECO:0000313" key="7">
    <source>
        <dbReference type="EMBL" id="EAV38740.1"/>
    </source>
</evidence>
<dbReference type="InterPro" id="IPR036291">
    <property type="entry name" value="NAD(P)-bd_dom_sf"/>
</dbReference>
<organism evidence="7 8">
    <name type="scientific">Oenococcus oeni ATCC BAA-1163</name>
    <dbReference type="NCBI Taxonomy" id="379360"/>
    <lineage>
        <taxon>Bacteria</taxon>
        <taxon>Bacillati</taxon>
        <taxon>Bacillota</taxon>
        <taxon>Bacilli</taxon>
        <taxon>Lactobacillales</taxon>
        <taxon>Lactobacillaceae</taxon>
        <taxon>Oenococcus</taxon>
    </lineage>
</organism>
<evidence type="ECO:0000256" key="2">
    <source>
        <dbReference type="ARBA" id="ARBA00022833"/>
    </source>
</evidence>
<reference evidence="7 8" key="1">
    <citation type="submission" date="2006-11" db="EMBL/GenBank/DDBJ databases">
        <authorList>
            <consortium name="Laboratoire de Microbiologie (Universite Bourgogne)"/>
            <consortium name="GENOME Express"/>
            <consortium name="UMR Oenologie Ampelologie (Universite Bordeaux 2)"/>
            <person name="Guzzo J."/>
        </authorList>
    </citation>
    <scope>NUCLEOTIDE SEQUENCE [LARGE SCALE GENOMIC DNA]</scope>
    <source>
        <strain evidence="7 8">ATCC BAA-1163</strain>
    </source>
</reference>
<dbReference type="HOGENOM" id="CLU_026673_11_0_9"/>
<protein>
    <submittedName>
        <fullName evidence="7">Sorbitol dehydrogenase</fullName>
    </submittedName>
</protein>
<evidence type="ECO:0000259" key="6">
    <source>
        <dbReference type="Pfam" id="PF08240"/>
    </source>
</evidence>
<dbReference type="PROSITE" id="PS00059">
    <property type="entry name" value="ADH_ZINC"/>
    <property type="match status" value="1"/>
</dbReference>
<evidence type="ECO:0000256" key="4">
    <source>
        <dbReference type="RuleBase" id="RU361277"/>
    </source>
</evidence>
<dbReference type="AlphaFoldDB" id="A0NL69"/>
<dbReference type="GO" id="GO:0016491">
    <property type="term" value="F:oxidoreductase activity"/>
    <property type="evidence" value="ECO:0007669"/>
    <property type="project" value="UniProtKB-KW"/>
</dbReference>
<dbReference type="GO" id="GO:0008270">
    <property type="term" value="F:zinc ion binding"/>
    <property type="evidence" value="ECO:0007669"/>
    <property type="project" value="InterPro"/>
</dbReference>
<keyword evidence="1 4" id="KW-0479">Metal-binding</keyword>
<dbReference type="PANTHER" id="PTHR43401:SF2">
    <property type="entry name" value="L-THREONINE 3-DEHYDROGENASE"/>
    <property type="match status" value="1"/>
</dbReference>
<dbReference type="PANTHER" id="PTHR43401">
    <property type="entry name" value="L-THREONINE 3-DEHYDROGENASE"/>
    <property type="match status" value="1"/>
</dbReference>
<dbReference type="Gene3D" id="3.90.180.10">
    <property type="entry name" value="Medium-chain alcohol dehydrogenases, catalytic domain"/>
    <property type="match status" value="1"/>
</dbReference>